<organism evidence="2 3">
    <name type="scientific">Streptomyces sodiiphilus</name>
    <dbReference type="NCBI Taxonomy" id="226217"/>
    <lineage>
        <taxon>Bacteria</taxon>
        <taxon>Bacillati</taxon>
        <taxon>Actinomycetota</taxon>
        <taxon>Actinomycetes</taxon>
        <taxon>Kitasatosporales</taxon>
        <taxon>Streptomycetaceae</taxon>
        <taxon>Streptomyces</taxon>
    </lineage>
</organism>
<keyword evidence="3" id="KW-1185">Reference proteome</keyword>
<feature type="compositionally biased region" description="Pro residues" evidence="1">
    <location>
        <begin position="1"/>
        <end position="10"/>
    </location>
</feature>
<gene>
    <name evidence="2" type="ORF">GCM10009716_41510</name>
</gene>
<comment type="caution">
    <text evidence="2">The sequence shown here is derived from an EMBL/GenBank/DDBJ whole genome shotgun (WGS) entry which is preliminary data.</text>
</comment>
<dbReference type="EMBL" id="BAAAMJ010000054">
    <property type="protein sequence ID" value="GAA1929546.1"/>
    <property type="molecule type" value="Genomic_DNA"/>
</dbReference>
<feature type="region of interest" description="Disordered" evidence="1">
    <location>
        <begin position="1"/>
        <end position="36"/>
    </location>
</feature>
<dbReference type="Proteomes" id="UP001501303">
    <property type="component" value="Unassembled WGS sequence"/>
</dbReference>
<evidence type="ECO:0000313" key="2">
    <source>
        <dbReference type="EMBL" id="GAA1929546.1"/>
    </source>
</evidence>
<accession>A0ABN2PQZ9</accession>
<feature type="compositionally biased region" description="Basic and acidic residues" evidence="1">
    <location>
        <begin position="27"/>
        <end position="36"/>
    </location>
</feature>
<name>A0ABN2PQZ9_9ACTN</name>
<evidence type="ECO:0000256" key="1">
    <source>
        <dbReference type="SAM" id="MobiDB-lite"/>
    </source>
</evidence>
<proteinExistence type="predicted"/>
<evidence type="ECO:0000313" key="3">
    <source>
        <dbReference type="Proteomes" id="UP001501303"/>
    </source>
</evidence>
<sequence length="81" mass="9146">MHPRTAPPPSKTRRPHPGHPGPPAPADPEREKARDEMMRVAHSVNFRDQIGEQFETHFGHPISQGTTQEFREARDLMTGAQ</sequence>
<protein>
    <submittedName>
        <fullName evidence="2">Uncharacterized protein</fullName>
    </submittedName>
</protein>
<reference evidence="2 3" key="1">
    <citation type="journal article" date="2019" name="Int. J. Syst. Evol. Microbiol.">
        <title>The Global Catalogue of Microorganisms (GCM) 10K type strain sequencing project: providing services to taxonomists for standard genome sequencing and annotation.</title>
        <authorList>
            <consortium name="The Broad Institute Genomics Platform"/>
            <consortium name="The Broad Institute Genome Sequencing Center for Infectious Disease"/>
            <person name="Wu L."/>
            <person name="Ma J."/>
        </authorList>
    </citation>
    <scope>NUCLEOTIDE SEQUENCE [LARGE SCALE GENOMIC DNA]</scope>
    <source>
        <strain evidence="2 3">JCM 13581</strain>
    </source>
</reference>